<name>A0ABR9XSL1_9CHLB</name>
<comment type="caution">
    <text evidence="2">The sequence shown here is derived from an EMBL/GenBank/DDBJ whole genome shotgun (WGS) entry which is preliminary data.</text>
</comment>
<evidence type="ECO:0000313" key="3">
    <source>
        <dbReference type="Proteomes" id="UP000619838"/>
    </source>
</evidence>
<proteinExistence type="predicted"/>
<dbReference type="Proteomes" id="UP000619838">
    <property type="component" value="Unassembled WGS sequence"/>
</dbReference>
<dbReference type="Pfam" id="PF13333">
    <property type="entry name" value="rve_2"/>
    <property type="match status" value="1"/>
</dbReference>
<dbReference type="InterPro" id="IPR001584">
    <property type="entry name" value="Integrase_cat-core"/>
</dbReference>
<dbReference type="SUPFAM" id="SSF53098">
    <property type="entry name" value="Ribonuclease H-like"/>
    <property type="match status" value="1"/>
</dbReference>
<dbReference type="PANTHER" id="PTHR46889:SF4">
    <property type="entry name" value="TRANSPOSASE INSO FOR INSERTION SEQUENCE ELEMENT IS911B-RELATED"/>
    <property type="match status" value="1"/>
</dbReference>
<dbReference type="InterPro" id="IPR050900">
    <property type="entry name" value="Transposase_IS3/IS150/IS904"/>
</dbReference>
<sequence length="60" mass="7246">MSLKTEWIYGTRYRNQHELRQSLFAYIEVFYNRKRVHSALGYLSPVEFMMHYQQSIALGS</sequence>
<accession>A0ABR9XSL1</accession>
<organism evidence="2 3">
    <name type="scientific">Prosthecochloris ethylica</name>
    <dbReference type="NCBI Taxonomy" id="2743976"/>
    <lineage>
        <taxon>Bacteria</taxon>
        <taxon>Pseudomonadati</taxon>
        <taxon>Chlorobiota</taxon>
        <taxon>Chlorobiia</taxon>
        <taxon>Chlorobiales</taxon>
        <taxon>Chlorobiaceae</taxon>
        <taxon>Prosthecochloris</taxon>
    </lineage>
</organism>
<keyword evidence="3" id="KW-1185">Reference proteome</keyword>
<dbReference type="InterPro" id="IPR012337">
    <property type="entry name" value="RNaseH-like_sf"/>
</dbReference>
<evidence type="ECO:0000313" key="2">
    <source>
        <dbReference type="EMBL" id="MBF0636761.1"/>
    </source>
</evidence>
<dbReference type="PANTHER" id="PTHR46889">
    <property type="entry name" value="TRANSPOSASE INSF FOR INSERTION SEQUENCE IS3B-RELATED"/>
    <property type="match status" value="1"/>
</dbReference>
<gene>
    <name evidence="2" type="ORF">INT08_06175</name>
</gene>
<protein>
    <submittedName>
        <fullName evidence="2">IS3 family transposase</fullName>
    </submittedName>
</protein>
<reference evidence="2 3" key="1">
    <citation type="journal article" date="2020" name="Microorganisms">
        <title>Simultaneous Genome Sequencing of Prosthecochloris ethylica and Desulfuromonas acetoxidans within a Syntrophic Mixture Reveals Unique Pili and Protein Interactions.</title>
        <authorList>
            <person name="Kyndt J.A."/>
            <person name="Van Beeumen J.J."/>
            <person name="Meyer T.E."/>
        </authorList>
    </citation>
    <scope>NUCLEOTIDE SEQUENCE [LARGE SCALE GENOMIC DNA]</scope>
    <source>
        <strain evidence="2 3">N3</strain>
    </source>
</reference>
<dbReference type="EMBL" id="JADGII010000008">
    <property type="protein sequence ID" value="MBF0636761.1"/>
    <property type="molecule type" value="Genomic_DNA"/>
</dbReference>
<evidence type="ECO:0000259" key="1">
    <source>
        <dbReference type="Pfam" id="PF13333"/>
    </source>
</evidence>
<dbReference type="RefSeq" id="WP_175187488.1">
    <property type="nucleotide sequence ID" value="NZ_JADGIH010000009.1"/>
</dbReference>
<feature type="domain" description="Integrase catalytic" evidence="1">
    <location>
        <begin position="2"/>
        <end position="49"/>
    </location>
</feature>